<dbReference type="OrthoDB" id="5242140at2"/>
<dbReference type="GO" id="GO:0042026">
    <property type="term" value="P:protein refolding"/>
    <property type="evidence" value="ECO:0007669"/>
    <property type="project" value="TreeGrafter"/>
</dbReference>
<keyword evidence="1" id="KW-1133">Transmembrane helix</keyword>
<dbReference type="SMART" id="SM00271">
    <property type="entry name" value="DnaJ"/>
    <property type="match status" value="1"/>
</dbReference>
<name>A0A1I0Z6V4_9PSEU</name>
<evidence type="ECO:0000256" key="1">
    <source>
        <dbReference type="SAM" id="Phobius"/>
    </source>
</evidence>
<evidence type="ECO:0000313" key="4">
    <source>
        <dbReference type="Proteomes" id="UP000243799"/>
    </source>
</evidence>
<keyword evidence="1" id="KW-0812">Transmembrane</keyword>
<dbReference type="PANTHER" id="PTHR43096">
    <property type="entry name" value="DNAJ HOMOLOG 1, MITOCHONDRIAL-RELATED"/>
    <property type="match status" value="1"/>
</dbReference>
<keyword evidence="1" id="KW-0472">Membrane</keyword>
<evidence type="ECO:0000259" key="2">
    <source>
        <dbReference type="PROSITE" id="PS50076"/>
    </source>
</evidence>
<dbReference type="PROSITE" id="PS50076">
    <property type="entry name" value="DNAJ_2"/>
    <property type="match status" value="1"/>
</dbReference>
<dbReference type="Proteomes" id="UP000243799">
    <property type="component" value="Unassembled WGS sequence"/>
</dbReference>
<dbReference type="InterPro" id="IPR001623">
    <property type="entry name" value="DnaJ_domain"/>
</dbReference>
<keyword evidence="4" id="KW-1185">Reference proteome</keyword>
<dbReference type="PRINTS" id="PR00625">
    <property type="entry name" value="JDOMAIN"/>
</dbReference>
<feature type="transmembrane region" description="Helical" evidence="1">
    <location>
        <begin position="171"/>
        <end position="192"/>
    </location>
</feature>
<dbReference type="GO" id="GO:0005737">
    <property type="term" value="C:cytoplasm"/>
    <property type="evidence" value="ECO:0007669"/>
    <property type="project" value="TreeGrafter"/>
</dbReference>
<dbReference type="InterPro" id="IPR018253">
    <property type="entry name" value="DnaJ_domain_CS"/>
</dbReference>
<accession>A0A1I0Z6V4</accession>
<dbReference type="EMBL" id="FOKG01000006">
    <property type="protein sequence ID" value="SFB19993.1"/>
    <property type="molecule type" value="Genomic_DNA"/>
</dbReference>
<dbReference type="STRING" id="490629.SAMN05216266_10674"/>
<dbReference type="CDD" id="cd06257">
    <property type="entry name" value="DnaJ"/>
    <property type="match status" value="1"/>
</dbReference>
<protein>
    <submittedName>
        <fullName evidence="3">DnaJ domain-containing protein</fullName>
    </submittedName>
</protein>
<dbReference type="Pfam" id="PF00226">
    <property type="entry name" value="DnaJ"/>
    <property type="match status" value="1"/>
</dbReference>
<dbReference type="GO" id="GO:0051082">
    <property type="term" value="F:unfolded protein binding"/>
    <property type="evidence" value="ECO:0007669"/>
    <property type="project" value="TreeGrafter"/>
</dbReference>
<dbReference type="Gene3D" id="1.10.287.110">
    <property type="entry name" value="DnaJ domain"/>
    <property type="match status" value="1"/>
</dbReference>
<organism evidence="3 4">
    <name type="scientific">Amycolatopsis marina</name>
    <dbReference type="NCBI Taxonomy" id="490629"/>
    <lineage>
        <taxon>Bacteria</taxon>
        <taxon>Bacillati</taxon>
        <taxon>Actinomycetota</taxon>
        <taxon>Actinomycetes</taxon>
        <taxon>Pseudonocardiales</taxon>
        <taxon>Pseudonocardiaceae</taxon>
        <taxon>Amycolatopsis</taxon>
    </lineage>
</organism>
<dbReference type="PROSITE" id="PS00636">
    <property type="entry name" value="DNAJ_1"/>
    <property type="match status" value="1"/>
</dbReference>
<dbReference type="RefSeq" id="WP_091672840.1">
    <property type="nucleotide sequence ID" value="NZ_FOKG01000006.1"/>
</dbReference>
<proteinExistence type="predicted"/>
<gene>
    <name evidence="3" type="ORF">SAMN05216266_10674</name>
</gene>
<feature type="domain" description="J" evidence="2">
    <location>
        <begin position="5"/>
        <end position="66"/>
    </location>
</feature>
<dbReference type="PANTHER" id="PTHR43096:SF58">
    <property type="entry name" value="CHAPERONE DNAJ-DOMAIN SUPERFAMILY PROTEIN"/>
    <property type="match status" value="1"/>
</dbReference>
<reference evidence="4" key="1">
    <citation type="submission" date="2016-10" db="EMBL/GenBank/DDBJ databases">
        <authorList>
            <person name="Varghese N."/>
            <person name="Submissions S."/>
        </authorList>
    </citation>
    <scope>NUCLEOTIDE SEQUENCE [LARGE SCALE GENOMIC DNA]</scope>
    <source>
        <strain evidence="4">CGMCC 4.3568</strain>
    </source>
</reference>
<feature type="transmembrane region" description="Helical" evidence="1">
    <location>
        <begin position="144"/>
        <end position="165"/>
    </location>
</feature>
<dbReference type="AlphaFoldDB" id="A0A1I0Z6V4"/>
<evidence type="ECO:0000313" key="3">
    <source>
        <dbReference type="EMBL" id="SFB19993.1"/>
    </source>
</evidence>
<sequence length="381" mass="41769">MHGVDYYELLGVSPSASPAEIKSAYRALARAMHPDTGGTAGTFRLLQEAYETLNDPLRRAEYDRGDELDALEDEPAAGAGVTVTWNRASRTAFRSYQRERRRRWRFGEDPDFVPALPAIDTSHVLWWHSVDPHDRVRCLPRASLGHAPSLAVAGSFLLLLTPFLLGADPSPAVLALWLLMLAAAVFAAVHLLRNYLADARNDRAFLTGPGGEAVSGSTSAEPEDWGERLTAELLARYLTRLPGARIFHGLSLPGSVFVDVHHAVLCGNRLVLVDSKMWLPGHYSADADGELWRDNHRFRGGGSDLAEYVDAYRDLLPGLEVRGVLLVYPSRAGTITTGDVSAVEVPPMTPEDFVHDIGEWLADQPATVDRNAFTTLLDQVV</sequence>
<dbReference type="SUPFAM" id="SSF46565">
    <property type="entry name" value="Chaperone J-domain"/>
    <property type="match status" value="1"/>
</dbReference>
<dbReference type="InterPro" id="IPR036869">
    <property type="entry name" value="J_dom_sf"/>
</dbReference>